<evidence type="ECO:0000256" key="3">
    <source>
        <dbReference type="ARBA" id="ARBA00023014"/>
    </source>
</evidence>
<dbReference type="PROSITE" id="PS51379">
    <property type="entry name" value="4FE4S_FER_2"/>
    <property type="match status" value="1"/>
</dbReference>
<dbReference type="Gene3D" id="3.30.70.20">
    <property type="match status" value="1"/>
</dbReference>
<dbReference type="AlphaFoldDB" id="A0A9D1RDV1"/>
<dbReference type="GO" id="GO:0051536">
    <property type="term" value="F:iron-sulfur cluster binding"/>
    <property type="evidence" value="ECO:0007669"/>
    <property type="project" value="UniProtKB-KW"/>
</dbReference>
<evidence type="ECO:0000259" key="4">
    <source>
        <dbReference type="PROSITE" id="PS51379"/>
    </source>
</evidence>
<accession>A0A9D1RDV1</accession>
<evidence type="ECO:0000313" key="6">
    <source>
        <dbReference type="Proteomes" id="UP000824263"/>
    </source>
</evidence>
<comment type="caution">
    <text evidence="5">The sequence shown here is derived from an EMBL/GenBank/DDBJ whole genome shotgun (WGS) entry which is preliminary data.</text>
</comment>
<name>A0A9D1RDV1_9FIRM</name>
<reference evidence="5" key="1">
    <citation type="journal article" date="2021" name="PeerJ">
        <title>Extensive microbial diversity within the chicken gut microbiome revealed by metagenomics and culture.</title>
        <authorList>
            <person name="Gilroy R."/>
            <person name="Ravi A."/>
            <person name="Getino M."/>
            <person name="Pursley I."/>
            <person name="Horton D.L."/>
            <person name="Alikhan N.F."/>
            <person name="Baker D."/>
            <person name="Gharbi K."/>
            <person name="Hall N."/>
            <person name="Watson M."/>
            <person name="Adriaenssens E.M."/>
            <person name="Foster-Nyarko E."/>
            <person name="Jarju S."/>
            <person name="Secka A."/>
            <person name="Antonio M."/>
            <person name="Oren A."/>
            <person name="Chaudhuri R.R."/>
            <person name="La Ragione R."/>
            <person name="Hildebrand F."/>
            <person name="Pallen M.J."/>
        </authorList>
    </citation>
    <scope>NUCLEOTIDE SEQUENCE</scope>
    <source>
        <strain evidence="5">ChiSxjej1B13-11762</strain>
    </source>
</reference>
<dbReference type="Proteomes" id="UP000824263">
    <property type="component" value="Unassembled WGS sequence"/>
</dbReference>
<dbReference type="PANTHER" id="PTHR42827:SF1">
    <property type="entry name" value="IRON-SULFUR CLUSTER-BINDING PROTEIN"/>
    <property type="match status" value="1"/>
</dbReference>
<gene>
    <name evidence="5" type="ORF">H9873_10500</name>
</gene>
<evidence type="ECO:0000256" key="2">
    <source>
        <dbReference type="ARBA" id="ARBA00023004"/>
    </source>
</evidence>
<sequence>MDEIVSAGEEFLKERGWKAFANTTKVVKTDDDWRTTLPHKTVATRAGLGWIGKNCLLVTKEYGGAVRLSSLVTDAPLTADLPVKESRCGECTICVSRCPAGALTGVLWRPETKREELFHKEDCKRMQIQRMKEAAGIETDLCGLCFAVCPYTQTYIGFRKCLTSNG</sequence>
<dbReference type="EMBL" id="DXGF01000185">
    <property type="protein sequence ID" value="HIW84731.1"/>
    <property type="molecule type" value="Genomic_DNA"/>
</dbReference>
<proteinExistence type="predicted"/>
<protein>
    <submittedName>
        <fullName evidence="5">4Fe-4S dicluster domain-containing protein</fullName>
    </submittedName>
</protein>
<feature type="domain" description="4Fe-4S ferredoxin-type" evidence="4">
    <location>
        <begin position="79"/>
        <end position="109"/>
    </location>
</feature>
<dbReference type="PROSITE" id="PS00198">
    <property type="entry name" value="4FE4S_FER_1"/>
    <property type="match status" value="1"/>
</dbReference>
<keyword evidence="3" id="KW-0411">Iron-sulfur</keyword>
<reference evidence="5" key="2">
    <citation type="submission" date="2021-04" db="EMBL/GenBank/DDBJ databases">
        <authorList>
            <person name="Gilroy R."/>
        </authorList>
    </citation>
    <scope>NUCLEOTIDE SEQUENCE</scope>
    <source>
        <strain evidence="5">ChiSxjej1B13-11762</strain>
    </source>
</reference>
<organism evidence="5 6">
    <name type="scientific">Candidatus Dorea gallistercoris</name>
    <dbReference type="NCBI Taxonomy" id="2838542"/>
    <lineage>
        <taxon>Bacteria</taxon>
        <taxon>Bacillati</taxon>
        <taxon>Bacillota</taxon>
        <taxon>Clostridia</taxon>
        <taxon>Lachnospirales</taxon>
        <taxon>Lachnospiraceae</taxon>
        <taxon>Dorea</taxon>
    </lineage>
</organism>
<dbReference type="PANTHER" id="PTHR42827">
    <property type="entry name" value="IRON-SULFUR CLUSTER-BINDING PROTEIN-RELATED"/>
    <property type="match status" value="1"/>
</dbReference>
<dbReference type="InterPro" id="IPR017896">
    <property type="entry name" value="4Fe4S_Fe-S-bd"/>
</dbReference>
<evidence type="ECO:0000313" key="5">
    <source>
        <dbReference type="EMBL" id="HIW84731.1"/>
    </source>
</evidence>
<keyword evidence="1" id="KW-0479">Metal-binding</keyword>
<keyword evidence="2" id="KW-0408">Iron</keyword>
<evidence type="ECO:0000256" key="1">
    <source>
        <dbReference type="ARBA" id="ARBA00022723"/>
    </source>
</evidence>
<dbReference type="GO" id="GO:0046872">
    <property type="term" value="F:metal ion binding"/>
    <property type="evidence" value="ECO:0007669"/>
    <property type="project" value="UniProtKB-KW"/>
</dbReference>
<dbReference type="SUPFAM" id="SSF46548">
    <property type="entry name" value="alpha-helical ferredoxin"/>
    <property type="match status" value="1"/>
</dbReference>
<dbReference type="InterPro" id="IPR017900">
    <property type="entry name" value="4Fe4S_Fe_S_CS"/>
</dbReference>
<dbReference type="Pfam" id="PF13484">
    <property type="entry name" value="Fer4_16"/>
    <property type="match status" value="1"/>
</dbReference>